<feature type="compositionally biased region" description="Pro residues" evidence="1">
    <location>
        <begin position="732"/>
        <end position="748"/>
    </location>
</feature>
<feature type="transmembrane region" description="Helical" evidence="2">
    <location>
        <begin position="207"/>
        <end position="226"/>
    </location>
</feature>
<feature type="transmembrane region" description="Helical" evidence="2">
    <location>
        <begin position="81"/>
        <end position="104"/>
    </location>
</feature>
<evidence type="ECO:0000256" key="1">
    <source>
        <dbReference type="SAM" id="MobiDB-lite"/>
    </source>
</evidence>
<feature type="transmembrane region" description="Helical" evidence="2">
    <location>
        <begin position="12"/>
        <end position="34"/>
    </location>
</feature>
<dbReference type="InterPro" id="IPR011990">
    <property type="entry name" value="TPR-like_helical_dom_sf"/>
</dbReference>
<keyword evidence="2" id="KW-0812">Transmembrane</keyword>
<evidence type="ECO:0000256" key="2">
    <source>
        <dbReference type="SAM" id="Phobius"/>
    </source>
</evidence>
<keyword evidence="2" id="KW-1133">Transmembrane helix</keyword>
<dbReference type="EMBL" id="AP025592">
    <property type="protein sequence ID" value="BDG08691.1"/>
    <property type="molecule type" value="Genomic_DNA"/>
</dbReference>
<feature type="transmembrane region" description="Helical" evidence="2">
    <location>
        <begin position="46"/>
        <end position="69"/>
    </location>
</feature>
<reference evidence="4" key="1">
    <citation type="journal article" date="2022" name="Int. J. Syst. Evol. Microbiol.">
        <title>Anaeromyxobacter oryzae sp. nov., Anaeromyxobacter diazotrophicus sp. nov. and Anaeromyxobacter paludicola sp. nov., isolated from paddy soils.</title>
        <authorList>
            <person name="Itoh H."/>
            <person name="Xu Z."/>
            <person name="Mise K."/>
            <person name="Masuda Y."/>
            <person name="Ushijima N."/>
            <person name="Hayakawa C."/>
            <person name="Shiratori Y."/>
            <person name="Senoo K."/>
        </authorList>
    </citation>
    <scope>NUCLEOTIDE SEQUENCE [LARGE SCALE GENOMIC DNA]</scope>
    <source>
        <strain evidence="4">Red630</strain>
    </source>
</reference>
<dbReference type="RefSeq" id="WP_248345881.1">
    <property type="nucleotide sequence ID" value="NZ_AP025592.1"/>
</dbReference>
<dbReference type="Proteomes" id="UP001162734">
    <property type="component" value="Chromosome"/>
</dbReference>
<name>A0ABM7XA12_9BACT</name>
<evidence type="ECO:0000313" key="4">
    <source>
        <dbReference type="Proteomes" id="UP001162734"/>
    </source>
</evidence>
<feature type="transmembrane region" description="Helical" evidence="2">
    <location>
        <begin position="166"/>
        <end position="186"/>
    </location>
</feature>
<evidence type="ECO:0000313" key="3">
    <source>
        <dbReference type="EMBL" id="BDG08691.1"/>
    </source>
</evidence>
<organism evidence="3 4">
    <name type="scientific">Anaeromyxobacter paludicola</name>
    <dbReference type="NCBI Taxonomy" id="2918171"/>
    <lineage>
        <taxon>Bacteria</taxon>
        <taxon>Pseudomonadati</taxon>
        <taxon>Myxococcota</taxon>
        <taxon>Myxococcia</taxon>
        <taxon>Myxococcales</taxon>
        <taxon>Cystobacterineae</taxon>
        <taxon>Anaeromyxobacteraceae</taxon>
        <taxon>Anaeromyxobacter</taxon>
    </lineage>
</organism>
<keyword evidence="4" id="KW-1185">Reference proteome</keyword>
<protein>
    <submittedName>
        <fullName evidence="3">Uncharacterized protein</fullName>
    </submittedName>
</protein>
<proteinExistence type="predicted"/>
<feature type="transmembrane region" description="Helical" evidence="2">
    <location>
        <begin position="116"/>
        <end position="135"/>
    </location>
</feature>
<gene>
    <name evidence="3" type="ORF">AMPC_18040</name>
</gene>
<keyword evidence="2" id="KW-0472">Membrane</keyword>
<feature type="region of interest" description="Disordered" evidence="1">
    <location>
        <begin position="706"/>
        <end position="748"/>
    </location>
</feature>
<feature type="compositionally biased region" description="Basic and acidic residues" evidence="1">
    <location>
        <begin position="710"/>
        <end position="729"/>
    </location>
</feature>
<dbReference type="Gene3D" id="1.25.40.10">
    <property type="entry name" value="Tetratricopeptide repeat domain"/>
    <property type="match status" value="1"/>
</dbReference>
<accession>A0ABM7XA12</accession>
<sequence length="748" mass="77282">MDPLRLLGVPGFELGLAGALLAALAGGPLGVAAARRQLARGAPSPGGALASATLPLLALEALLFGASALHARLATPCAPLASAALFPILALPSALLAPAVGVLCGLVARGRRRVGLPLYVAVVAGSLAWTAVAAWRGPTATAQDHFLGVWPGPLYDEAIAVDRHLVLFRAGTLGLWLAACALASAARGSRGGGWLGAEERPARGRAAVALALAGLLGAFVASRAGGGLTRRSELDRVLGGRLDGARCELHFPREKPPAEADRLLRDCEYDAAEVARRLGLLAPPRARVYVYRDAAEKGRLTGAGRTNFTKPWLAEIHLNDGPTPHPVLRHELVHALASAIAPGPLRVPARAGVLVYAGLVEGLAEAADAPHGPFTLHEWTRAMRDAGVMPPVEALVGPAGFLGAAPARAYTAAGSFLRWLLDTRGAAPVRALYAHGDFARAFGAPLPALAAEWGRFLDGVAVPPELRAAAQLRFRRGSLFTRTCAREVASLEARAADLARARRPEDAAPLYRRAAALSGGDPAYLRAEGEAFAAAGASARAEAAFAAALRLLAEGAEPGLRGALEAELGDLRLEAGDAAGAAARYRAALALAPEPAERRLLEAKLSATVDPVLARAVAPWLLGTGEPALALGRLAGSDAPLARYLYGRAALARGAPALAAAELSRAGPGLGDAGFAREAARLLARAWCELGRYDDAAAGYAVLASGSARPAERESAEDEARRCDFERTEFGVPPPSPGDWPPRTDPVK</sequence>